<keyword evidence="4" id="KW-0677">Repeat</keyword>
<dbReference type="OrthoDB" id="9809583at2"/>
<evidence type="ECO:0000259" key="6">
    <source>
        <dbReference type="PROSITE" id="PS50915"/>
    </source>
</evidence>
<dbReference type="PANTHER" id="PTHR10963:SF55">
    <property type="entry name" value="GLYCOSIDE HYDROLASE FAMILY 16 PROTEIN"/>
    <property type="match status" value="1"/>
</dbReference>
<dbReference type="InterPro" id="IPR006584">
    <property type="entry name" value="Cellulose-bd_IV"/>
</dbReference>
<dbReference type="AlphaFoldDB" id="A0A0G3BKN7"/>
<dbReference type="CDD" id="cd04080">
    <property type="entry name" value="CBM6_cellulase-like"/>
    <property type="match status" value="1"/>
</dbReference>
<feature type="domain" description="CBM6" evidence="7">
    <location>
        <begin position="359"/>
        <end position="479"/>
    </location>
</feature>
<evidence type="ECO:0000313" key="9">
    <source>
        <dbReference type="EMBL" id="AKJ27105.1"/>
    </source>
</evidence>
<dbReference type="Gene3D" id="2.60.120.200">
    <property type="match status" value="1"/>
</dbReference>
<dbReference type="GO" id="GO:0004553">
    <property type="term" value="F:hydrolase activity, hydrolyzing O-glycosyl compounds"/>
    <property type="evidence" value="ECO:0007669"/>
    <property type="project" value="InterPro"/>
</dbReference>
<feature type="domain" description="GH16" evidence="8">
    <location>
        <begin position="34"/>
        <end position="259"/>
    </location>
</feature>
<reference evidence="9 10" key="1">
    <citation type="submission" date="2015-05" db="EMBL/GenBank/DDBJ databases">
        <authorList>
            <person name="Tang B."/>
            <person name="Yu Y."/>
        </authorList>
    </citation>
    <scope>NUCLEOTIDE SEQUENCE [LARGE SCALE GENOMIC DNA]</scope>
    <source>
        <strain evidence="9 10">DSM 7029</strain>
    </source>
</reference>
<evidence type="ECO:0000256" key="1">
    <source>
        <dbReference type="ARBA" id="ARBA00006865"/>
    </source>
</evidence>
<dbReference type="EMBL" id="CP011371">
    <property type="protein sequence ID" value="AKJ27105.1"/>
    <property type="molecule type" value="Genomic_DNA"/>
</dbReference>
<dbReference type="CDD" id="cd08023">
    <property type="entry name" value="GH16_laminarinase_like"/>
    <property type="match status" value="1"/>
</dbReference>
<dbReference type="InterPro" id="IPR050546">
    <property type="entry name" value="Glycosyl_Hydrlase_16"/>
</dbReference>
<organism evidence="9 10">
    <name type="scientific">Caldimonas brevitalea</name>
    <dbReference type="NCBI Taxonomy" id="413882"/>
    <lineage>
        <taxon>Bacteria</taxon>
        <taxon>Pseudomonadati</taxon>
        <taxon>Pseudomonadota</taxon>
        <taxon>Betaproteobacteria</taxon>
        <taxon>Burkholderiales</taxon>
        <taxon>Sphaerotilaceae</taxon>
        <taxon>Caldimonas</taxon>
    </lineage>
</organism>
<dbReference type="Gene3D" id="2.60.120.260">
    <property type="entry name" value="Galactose-binding domain-like"/>
    <property type="match status" value="1"/>
</dbReference>
<dbReference type="InterPro" id="IPR005084">
    <property type="entry name" value="CBM6"/>
</dbReference>
<keyword evidence="3 5" id="KW-0732">Signal</keyword>
<dbReference type="Proteomes" id="UP000035352">
    <property type="component" value="Chromosome"/>
</dbReference>
<dbReference type="Pfam" id="PF03422">
    <property type="entry name" value="CBM_6"/>
    <property type="match status" value="1"/>
</dbReference>
<dbReference type="SMART" id="SM00606">
    <property type="entry name" value="CBD_IV"/>
    <property type="match status" value="1"/>
</dbReference>
<sequence>MKLKKALQKTLVTLMGLALSPLAMAQSWQLVWQDEFNGSIGPDWVFETGNGASGWGNNEWEYYRRENASVENGSLVITAKRQDFGGFRYTSARMKTQGHKAFKYGRVEARIKLPTGMGQWPAFWMLGANLPSVGWPASGEIDVMEHVNTDPQVYGTIHWQDHTGKYAQYGGHTAANVTDWHVYAVEWDANAIRWFVDNNKYHEVNIQNGVNGTEEFHRDFFLLLNFAIGGNWPGFNIDETRLPAKMYVDYVRVYSQGSGGGGNSGVATAYQHCNYGGYGVSLAEGRYTLSQLLAMGAANDDLSSLRVKPGYQVTLYSDDNFGGRSLTRKSDSACLVSNTFNDQASSIVVSKDAGSGWTHHVEAESFTAQNGIQTEASSEGGLNVGWLDTGDWLAYGAITFPTSGTYRVEYRVASGSGGGMLSLDLNAGGTALGQLAVPSTGGWQNWTTISHVVNINAGTYNPGIYAVQGGWNINWVKFTKL</sequence>
<feature type="domain" description="Beta/gamma crystallin 'Greek key'" evidence="6">
    <location>
        <begin position="265"/>
        <end position="309"/>
    </location>
</feature>
<evidence type="ECO:0000256" key="4">
    <source>
        <dbReference type="ARBA" id="ARBA00022737"/>
    </source>
</evidence>
<gene>
    <name evidence="9" type="ORF">AAW51_0414</name>
</gene>
<dbReference type="GO" id="GO:0005975">
    <property type="term" value="P:carbohydrate metabolic process"/>
    <property type="evidence" value="ECO:0007669"/>
    <property type="project" value="InterPro"/>
</dbReference>
<dbReference type="InterPro" id="IPR013320">
    <property type="entry name" value="ConA-like_dom_sf"/>
</dbReference>
<evidence type="ECO:0000256" key="3">
    <source>
        <dbReference type="ARBA" id="ARBA00022729"/>
    </source>
</evidence>
<dbReference type="PANTHER" id="PTHR10963">
    <property type="entry name" value="GLYCOSYL HYDROLASE-RELATED"/>
    <property type="match status" value="1"/>
</dbReference>
<dbReference type="Pfam" id="PF00722">
    <property type="entry name" value="Glyco_hydro_16"/>
    <property type="match status" value="1"/>
</dbReference>
<dbReference type="InterPro" id="IPR000757">
    <property type="entry name" value="Beta-glucanase-like"/>
</dbReference>
<dbReference type="PATRIC" id="fig|413882.6.peg.436"/>
<dbReference type="GO" id="GO:0030246">
    <property type="term" value="F:carbohydrate binding"/>
    <property type="evidence" value="ECO:0007669"/>
    <property type="project" value="InterPro"/>
</dbReference>
<comment type="similarity">
    <text evidence="2">Belongs to the beta/gamma-crystallin family.</text>
</comment>
<proteinExistence type="inferred from homology"/>
<feature type="signal peptide" evidence="5">
    <location>
        <begin position="1"/>
        <end position="25"/>
    </location>
</feature>
<evidence type="ECO:0000259" key="7">
    <source>
        <dbReference type="PROSITE" id="PS51175"/>
    </source>
</evidence>
<dbReference type="PROSITE" id="PS51762">
    <property type="entry name" value="GH16_2"/>
    <property type="match status" value="1"/>
</dbReference>
<dbReference type="InterPro" id="IPR011024">
    <property type="entry name" value="G_crystallin-like"/>
</dbReference>
<dbReference type="RefSeq" id="WP_047193282.1">
    <property type="nucleotide sequence ID" value="NZ_CP011371.1"/>
</dbReference>
<evidence type="ECO:0000313" key="10">
    <source>
        <dbReference type="Proteomes" id="UP000035352"/>
    </source>
</evidence>
<dbReference type="PROSITE" id="PS51175">
    <property type="entry name" value="CBM6"/>
    <property type="match status" value="1"/>
</dbReference>
<comment type="similarity">
    <text evidence="1">Belongs to the glycosyl hydrolase 16 family.</text>
</comment>
<evidence type="ECO:0000259" key="8">
    <source>
        <dbReference type="PROSITE" id="PS51762"/>
    </source>
</evidence>
<evidence type="ECO:0000256" key="5">
    <source>
        <dbReference type="SAM" id="SignalP"/>
    </source>
</evidence>
<accession>A0A0G3BKN7</accession>
<protein>
    <submittedName>
        <fullName evidence="9">Glucanase C</fullName>
    </submittedName>
</protein>
<dbReference type="PROSITE" id="PS50915">
    <property type="entry name" value="CRYSTALLIN_BETA_GAMMA"/>
    <property type="match status" value="1"/>
</dbReference>
<dbReference type="InterPro" id="IPR008979">
    <property type="entry name" value="Galactose-bd-like_sf"/>
</dbReference>
<dbReference type="SUPFAM" id="SSF49785">
    <property type="entry name" value="Galactose-binding domain-like"/>
    <property type="match status" value="1"/>
</dbReference>
<evidence type="ECO:0000256" key="2">
    <source>
        <dbReference type="ARBA" id="ARBA00009646"/>
    </source>
</evidence>
<name>A0A0G3BKN7_9BURK</name>
<dbReference type="STRING" id="413882.AAW51_0414"/>
<dbReference type="InterPro" id="IPR001064">
    <property type="entry name" value="Beta/gamma_crystallin"/>
</dbReference>
<dbReference type="Gene3D" id="2.60.20.10">
    <property type="entry name" value="Crystallins"/>
    <property type="match status" value="1"/>
</dbReference>
<dbReference type="SUPFAM" id="SSF49695">
    <property type="entry name" value="gamma-Crystallin-like"/>
    <property type="match status" value="1"/>
</dbReference>
<dbReference type="KEGG" id="pbh:AAW51_0414"/>
<dbReference type="SUPFAM" id="SSF49899">
    <property type="entry name" value="Concanavalin A-like lectins/glucanases"/>
    <property type="match status" value="1"/>
</dbReference>
<keyword evidence="10" id="KW-1185">Reference proteome</keyword>
<feature type="chain" id="PRO_5002551954" evidence="5">
    <location>
        <begin position="26"/>
        <end position="481"/>
    </location>
</feature>